<feature type="active site" description="GMP-histidine intermediate" evidence="15">
    <location>
        <position position="58"/>
    </location>
</feature>
<dbReference type="EC" id="2.7.1.156" evidence="14"/>
<dbReference type="SUPFAM" id="SSF52540">
    <property type="entry name" value="P-loop containing nucleoside triphosphate hydrolases"/>
    <property type="match status" value="1"/>
</dbReference>
<dbReference type="Pfam" id="PF02283">
    <property type="entry name" value="CobU"/>
    <property type="match status" value="1"/>
</dbReference>
<comment type="catalytic activity">
    <reaction evidence="2 14">
        <text>adenosylcob(III)inamide phosphate + GTP + H(+) = adenosylcob(III)inamide-GDP + diphosphate</text>
        <dbReference type="Rhea" id="RHEA:22712"/>
        <dbReference type="ChEBI" id="CHEBI:15378"/>
        <dbReference type="ChEBI" id="CHEBI:33019"/>
        <dbReference type="ChEBI" id="CHEBI:37565"/>
        <dbReference type="ChEBI" id="CHEBI:58502"/>
        <dbReference type="ChEBI" id="CHEBI:60487"/>
        <dbReference type="EC" id="2.7.7.62"/>
    </reaction>
</comment>
<dbReference type="UniPathway" id="UPA00148">
    <property type="reaction ID" value="UER00236"/>
</dbReference>
<keyword evidence="9 14" id="KW-0808">Transferase</keyword>
<dbReference type="NCBIfam" id="NF004469">
    <property type="entry name" value="PRK05800.1"/>
    <property type="match status" value="1"/>
</dbReference>
<reference evidence="18" key="1">
    <citation type="submission" date="2018-05" db="EMBL/GenBank/DDBJ databases">
        <title>Zavarzinia sp. HR-AS.</title>
        <authorList>
            <person name="Lee Y."/>
            <person name="Jeon C.O."/>
        </authorList>
    </citation>
    <scope>NUCLEOTIDE SEQUENCE [LARGE SCALE GENOMIC DNA]</scope>
    <source>
        <strain evidence="18">DSM 1231</strain>
    </source>
</reference>
<dbReference type="GO" id="GO:0009236">
    <property type="term" value="P:cobalamin biosynthetic process"/>
    <property type="evidence" value="ECO:0007669"/>
    <property type="project" value="UniProtKB-UniRule"/>
</dbReference>
<evidence type="ECO:0000256" key="12">
    <source>
        <dbReference type="ARBA" id="ARBA00022840"/>
    </source>
</evidence>
<dbReference type="EC" id="2.7.7.62" evidence="14"/>
<evidence type="ECO:0000256" key="3">
    <source>
        <dbReference type="ARBA" id="ARBA00001522"/>
    </source>
</evidence>
<dbReference type="PANTHER" id="PTHR34848">
    <property type="match status" value="1"/>
</dbReference>
<evidence type="ECO:0000256" key="11">
    <source>
        <dbReference type="ARBA" id="ARBA00022777"/>
    </source>
</evidence>
<evidence type="ECO:0000256" key="6">
    <source>
        <dbReference type="ARBA" id="ARBA00005159"/>
    </source>
</evidence>
<protein>
    <recommendedName>
        <fullName evidence="14">Bifunctional adenosylcobalamin biosynthesis protein</fullName>
        <ecNumber evidence="14">2.7.1.156</ecNumber>
        <ecNumber evidence="14">2.7.7.62</ecNumber>
    </recommendedName>
</protein>
<comment type="pathway">
    <text evidence="5 14">Cofactor biosynthesis; adenosylcobalamin biosynthesis; adenosylcobalamin from cob(II)yrinate a,c-diamide: step 6/7.</text>
</comment>
<dbReference type="GO" id="GO:0005525">
    <property type="term" value="F:GTP binding"/>
    <property type="evidence" value="ECO:0007669"/>
    <property type="project" value="UniProtKB-UniRule"/>
</dbReference>
<dbReference type="PIRSF" id="PIRSF006135">
    <property type="entry name" value="CobU"/>
    <property type="match status" value="1"/>
</dbReference>
<comment type="similarity">
    <text evidence="7 14">Belongs to the CobU/CobP family.</text>
</comment>
<sequence length="180" mass="18728">MSTADGLLSSVTLVLGGARSGKSRHAEALVRGAGPGPWAYVATAQAFDDEMRERIARHRADREATGPGGWRTVEAPLDLGAAIAAEPAARPLLVDCLTLWLTNLMLGQRDIAAGIDALEAALAARGAPSVLVANEVGLGIVPDNALARAFRDEAGRLNQRLAARAGRVHFIVAGLPIVVK</sequence>
<evidence type="ECO:0000256" key="15">
    <source>
        <dbReference type="PIRSR" id="PIRSR006135-1"/>
    </source>
</evidence>
<comment type="catalytic activity">
    <reaction evidence="3">
        <text>adenosylcob(III)inamide + GTP = adenosylcob(III)inamide phosphate + GDP + H(+)</text>
        <dbReference type="Rhea" id="RHEA:15765"/>
        <dbReference type="ChEBI" id="CHEBI:2480"/>
        <dbReference type="ChEBI" id="CHEBI:15378"/>
        <dbReference type="ChEBI" id="CHEBI:37565"/>
        <dbReference type="ChEBI" id="CHEBI:58189"/>
        <dbReference type="ChEBI" id="CHEBI:58502"/>
        <dbReference type="EC" id="2.7.1.156"/>
    </reaction>
</comment>
<dbReference type="GO" id="GO:0005524">
    <property type="term" value="F:ATP binding"/>
    <property type="evidence" value="ECO:0007669"/>
    <property type="project" value="UniProtKB-UniRule"/>
</dbReference>
<keyword evidence="13 14" id="KW-0342">GTP-binding</keyword>
<evidence type="ECO:0000256" key="7">
    <source>
        <dbReference type="ARBA" id="ARBA00007490"/>
    </source>
</evidence>
<comment type="pathway">
    <text evidence="6 14">Cofactor biosynthesis; adenosylcobalamin biosynthesis; adenosylcobalamin from cob(II)yrinate a,c-diamide: step 5/7.</text>
</comment>
<keyword evidence="18" id="KW-1185">Reference proteome</keyword>
<proteinExistence type="inferred from homology"/>
<keyword evidence="8 14" id="KW-0169">Cobalamin biosynthesis</keyword>
<keyword evidence="10 14" id="KW-0547">Nucleotide-binding</keyword>
<evidence type="ECO:0000256" key="14">
    <source>
        <dbReference type="PIRNR" id="PIRNR006135"/>
    </source>
</evidence>
<dbReference type="GO" id="GO:0008820">
    <property type="term" value="F:cobinamide phosphate guanylyltransferase activity"/>
    <property type="evidence" value="ECO:0007669"/>
    <property type="project" value="UniProtKB-UniRule"/>
</dbReference>
<evidence type="ECO:0000256" key="2">
    <source>
        <dbReference type="ARBA" id="ARBA00000711"/>
    </source>
</evidence>
<comment type="catalytic activity">
    <reaction evidence="1 14">
        <text>adenosylcob(III)inamide + ATP = adenosylcob(III)inamide phosphate + ADP + H(+)</text>
        <dbReference type="Rhea" id="RHEA:15769"/>
        <dbReference type="ChEBI" id="CHEBI:2480"/>
        <dbReference type="ChEBI" id="CHEBI:15378"/>
        <dbReference type="ChEBI" id="CHEBI:30616"/>
        <dbReference type="ChEBI" id="CHEBI:58502"/>
        <dbReference type="ChEBI" id="CHEBI:456216"/>
        <dbReference type="EC" id="2.7.1.156"/>
    </reaction>
</comment>
<dbReference type="Proteomes" id="UP000246077">
    <property type="component" value="Unassembled WGS sequence"/>
</dbReference>
<accession>A0A317EFG7</accession>
<evidence type="ECO:0000256" key="8">
    <source>
        <dbReference type="ARBA" id="ARBA00022573"/>
    </source>
</evidence>
<evidence type="ECO:0000256" key="5">
    <source>
        <dbReference type="ARBA" id="ARBA00004692"/>
    </source>
</evidence>
<dbReference type="InterPro" id="IPR003203">
    <property type="entry name" value="CobU/CobP"/>
</dbReference>
<organism evidence="17 18">
    <name type="scientific">Zavarzinia compransoris</name>
    <dbReference type="NCBI Taxonomy" id="1264899"/>
    <lineage>
        <taxon>Bacteria</taxon>
        <taxon>Pseudomonadati</taxon>
        <taxon>Pseudomonadota</taxon>
        <taxon>Alphaproteobacteria</taxon>
        <taxon>Rhodospirillales</taxon>
        <taxon>Zavarziniaceae</taxon>
        <taxon>Zavarzinia</taxon>
    </lineage>
</organism>
<feature type="binding site" evidence="16">
    <location>
        <position position="74"/>
    </location>
    <ligand>
        <name>GTP</name>
        <dbReference type="ChEBI" id="CHEBI:37565"/>
    </ligand>
</feature>
<comment type="caution">
    <text evidence="17">The sequence shown here is derived from an EMBL/GenBank/DDBJ whole genome shotgun (WGS) entry which is preliminary data.</text>
</comment>
<dbReference type="GO" id="GO:0043752">
    <property type="term" value="F:adenosylcobinamide kinase activity"/>
    <property type="evidence" value="ECO:0007669"/>
    <property type="project" value="UniProtKB-EC"/>
</dbReference>
<keyword evidence="12 14" id="KW-0067">ATP-binding</keyword>
<feature type="binding site" evidence="16">
    <location>
        <begin position="59"/>
        <end position="62"/>
    </location>
    <ligand>
        <name>GTP</name>
        <dbReference type="ChEBI" id="CHEBI:37565"/>
    </ligand>
</feature>
<evidence type="ECO:0000313" key="18">
    <source>
        <dbReference type="Proteomes" id="UP000246077"/>
    </source>
</evidence>
<dbReference type="RefSeq" id="WP_109920167.1">
    <property type="nucleotide sequence ID" value="NZ_QGLF01000001.1"/>
</dbReference>
<evidence type="ECO:0000256" key="1">
    <source>
        <dbReference type="ARBA" id="ARBA00000312"/>
    </source>
</evidence>
<keyword evidence="11 14" id="KW-0418">Kinase</keyword>
<dbReference type="PANTHER" id="PTHR34848:SF1">
    <property type="entry name" value="BIFUNCTIONAL ADENOSYLCOBALAMIN BIOSYNTHESIS PROTEIN COBU"/>
    <property type="match status" value="1"/>
</dbReference>
<dbReference type="Gene3D" id="3.40.50.300">
    <property type="entry name" value="P-loop containing nucleotide triphosphate hydrolases"/>
    <property type="match status" value="1"/>
</dbReference>
<evidence type="ECO:0000256" key="16">
    <source>
        <dbReference type="PIRSR" id="PIRSR006135-2"/>
    </source>
</evidence>
<dbReference type="CDD" id="cd00544">
    <property type="entry name" value="CobU"/>
    <property type="match status" value="1"/>
</dbReference>
<evidence type="ECO:0000313" key="17">
    <source>
        <dbReference type="EMBL" id="PWR24133.1"/>
    </source>
</evidence>
<name>A0A317EFG7_9PROT</name>
<keyword evidence="17" id="KW-0548">Nucleotidyltransferase</keyword>
<evidence type="ECO:0000256" key="4">
    <source>
        <dbReference type="ARBA" id="ARBA00003889"/>
    </source>
</evidence>
<gene>
    <name evidence="17" type="ORF">DKG75_05710</name>
</gene>
<evidence type="ECO:0000256" key="13">
    <source>
        <dbReference type="ARBA" id="ARBA00023134"/>
    </source>
</evidence>
<dbReference type="InterPro" id="IPR027417">
    <property type="entry name" value="P-loop_NTPase"/>
</dbReference>
<dbReference type="EMBL" id="QGLF01000001">
    <property type="protein sequence ID" value="PWR24133.1"/>
    <property type="molecule type" value="Genomic_DNA"/>
</dbReference>
<feature type="binding site" evidence="16">
    <location>
        <begin position="42"/>
        <end position="44"/>
    </location>
    <ligand>
        <name>GTP</name>
        <dbReference type="ChEBI" id="CHEBI:37565"/>
    </ligand>
</feature>
<comment type="function">
    <text evidence="4 14">Catalyzes ATP-dependent phosphorylation of adenosylcobinamide and addition of GMP to adenosylcobinamide phosphate.</text>
</comment>
<feature type="binding site" evidence="16">
    <location>
        <begin position="16"/>
        <end position="23"/>
    </location>
    <ligand>
        <name>GTP</name>
        <dbReference type="ChEBI" id="CHEBI:37565"/>
    </ligand>
</feature>
<evidence type="ECO:0000256" key="10">
    <source>
        <dbReference type="ARBA" id="ARBA00022741"/>
    </source>
</evidence>
<feature type="binding site" evidence="16">
    <location>
        <position position="95"/>
    </location>
    <ligand>
        <name>GTP</name>
        <dbReference type="ChEBI" id="CHEBI:37565"/>
    </ligand>
</feature>
<dbReference type="AlphaFoldDB" id="A0A317EFG7"/>
<evidence type="ECO:0000256" key="9">
    <source>
        <dbReference type="ARBA" id="ARBA00022679"/>
    </source>
</evidence>
<dbReference type="OrthoDB" id="9788370at2"/>